<comment type="cofactor">
    <cofactor evidence="1">
        <name>[4Fe-4S] cluster</name>
        <dbReference type="ChEBI" id="CHEBI:49883"/>
    </cofactor>
</comment>
<dbReference type="SUPFAM" id="SSF48310">
    <property type="entry name" value="Aldehyde ferredoxin oxidoreductase, C-terminal domains"/>
    <property type="match status" value="1"/>
</dbReference>
<dbReference type="EC" id="1.2.7.5" evidence="10"/>
<dbReference type="InterPro" id="IPR013985">
    <property type="entry name" value="Ald_Fedxn_OxRdtase_dom3"/>
</dbReference>
<dbReference type="InterPro" id="IPR051919">
    <property type="entry name" value="W-dependent_AOR"/>
</dbReference>
<accession>A8ABA9</accession>
<dbReference type="GO" id="GO:0046872">
    <property type="term" value="F:metal ion binding"/>
    <property type="evidence" value="ECO:0007669"/>
    <property type="project" value="UniProtKB-KW"/>
</dbReference>
<dbReference type="Proteomes" id="UP000000262">
    <property type="component" value="Chromosome"/>
</dbReference>
<dbReference type="GO" id="GO:0009055">
    <property type="term" value="F:electron transfer activity"/>
    <property type="evidence" value="ECO:0007669"/>
    <property type="project" value="InterPro"/>
</dbReference>
<dbReference type="InterPro" id="IPR036021">
    <property type="entry name" value="Tungsten_al_ferr_oxy-like_C"/>
</dbReference>
<dbReference type="GO" id="GO:0051539">
    <property type="term" value="F:4 iron, 4 sulfur cluster binding"/>
    <property type="evidence" value="ECO:0007669"/>
    <property type="project" value="UniProtKB-KW"/>
</dbReference>
<dbReference type="InterPro" id="IPR013984">
    <property type="entry name" value="Ald_Fedxn_OxRdtase_dom2"/>
</dbReference>
<dbReference type="GO" id="GO:0033726">
    <property type="term" value="F:aldehyde ferredoxin oxidoreductase activity"/>
    <property type="evidence" value="ECO:0007669"/>
    <property type="project" value="UniProtKB-EC"/>
</dbReference>
<dbReference type="InterPro" id="IPR013983">
    <property type="entry name" value="Ald_Fedxn_OxRdtase_N"/>
</dbReference>
<dbReference type="Gene3D" id="3.60.9.10">
    <property type="entry name" value="Aldehyde ferredoxin oxidoreductase, N-terminal domain"/>
    <property type="match status" value="1"/>
</dbReference>
<evidence type="ECO:0000256" key="4">
    <source>
        <dbReference type="ARBA" id="ARBA00022723"/>
    </source>
</evidence>
<dbReference type="SUPFAM" id="SSF56228">
    <property type="entry name" value="Aldehyde ferredoxin oxidoreductase, N-terminal domain"/>
    <property type="match status" value="1"/>
</dbReference>
<evidence type="ECO:0000256" key="2">
    <source>
        <dbReference type="ARBA" id="ARBA00011032"/>
    </source>
</evidence>
<keyword evidence="5 10" id="KW-0560">Oxidoreductase</keyword>
<dbReference type="Gene3D" id="1.10.599.10">
    <property type="entry name" value="Aldehyde Ferredoxin Oxidoreductase Protein, subunit A, domain 3"/>
    <property type="match status" value="1"/>
</dbReference>
<dbReference type="GeneID" id="5562774"/>
<dbReference type="Gene3D" id="1.10.569.10">
    <property type="entry name" value="Aldehyde Ferredoxin Oxidoreductase Protein, subunit A, domain 2"/>
    <property type="match status" value="1"/>
</dbReference>
<feature type="domain" description="Aldehyde ferredoxin oxidoreductase N-terminal" evidence="9">
    <location>
        <begin position="4"/>
        <end position="208"/>
    </location>
</feature>
<dbReference type="Pfam" id="PF02730">
    <property type="entry name" value="AFOR_N"/>
    <property type="match status" value="1"/>
</dbReference>
<keyword evidence="4" id="KW-0479">Metal-binding</keyword>
<dbReference type="eggNOG" id="arCOG00706">
    <property type="taxonomic scope" value="Archaea"/>
</dbReference>
<proteinExistence type="inferred from homology"/>
<gene>
    <name evidence="10" type="ordered locus">Igni_1032</name>
</gene>
<comment type="cofactor">
    <cofactor evidence="8">
        <name>tungstopterin</name>
        <dbReference type="ChEBI" id="CHEBI:30402"/>
    </cofactor>
</comment>
<dbReference type="PANTHER" id="PTHR30038">
    <property type="entry name" value="ALDEHYDE FERREDOXIN OXIDOREDUCTASE"/>
    <property type="match status" value="1"/>
</dbReference>
<dbReference type="PANTHER" id="PTHR30038:SF0">
    <property type="entry name" value="TUNGSTEN-CONTAINING ALDEHYDE FERREDOXIN OXIDOREDUCTASE"/>
    <property type="match status" value="1"/>
</dbReference>
<evidence type="ECO:0000256" key="3">
    <source>
        <dbReference type="ARBA" id="ARBA00022485"/>
    </source>
</evidence>
<evidence type="ECO:0000256" key="5">
    <source>
        <dbReference type="ARBA" id="ARBA00023002"/>
    </source>
</evidence>
<dbReference type="SMART" id="SM00790">
    <property type="entry name" value="AFOR_N"/>
    <property type="match status" value="1"/>
</dbReference>
<sequence>MSEFKLLRVNLSSQKVREERVDEKTLRRFLGGRGLGAYLALKEIPKGADPLGPENKLFIMSGPVTGTAEGFEAGRTHFVGKSPLTGLLGESNMGGRFAPWMRYSGYDGIVLEGKSDEPVWISVIDGEVKFHSAKEVWGRGTHYTEYYVKKQLNAKPNEGAVLAIGPAGENGVRFASLIHAGGRAGGRTGLGAVMGSKKVKAIYVYGTRKPEVVDEERFKKGVEHLKEKIGNHPVKKALNSYGTAVLVNIINKIGALPTKNWRKGTFEKAEEISGERMAEKYLVKTRGCWGCQIECGRLVKTYSPEWGVPEGSKGPEYETIFAIGSNLELSNLEAIIRINHVLNDLGMDTIEFGNTVAVLMELYERAEELGEKSEELKKLLDGLRPVWGVPNPVLELAYKVANRDGIGNVMANGAKALAEAFGCDCVAEARGMSLPAYDPRAIKAMALAYATSNRGGCHLRAYAVSFEVLGIPVKTDPLEVNKEKAKMVKEQQDFFASIDSMIVCKFNTFMTPSPEDYVDLLAGVTGWDVTADEIMEIGERIYNVERLFNVREGDPGDYLSKRLLEEALPDGPAKGETAKEALEVMLPAYYEYRGWEDGKPTEETLKRLGLQEFLYII</sequence>
<evidence type="ECO:0000313" key="11">
    <source>
        <dbReference type="Proteomes" id="UP000000262"/>
    </source>
</evidence>
<evidence type="ECO:0000256" key="6">
    <source>
        <dbReference type="ARBA" id="ARBA00023004"/>
    </source>
</evidence>
<dbReference type="EMBL" id="CP000816">
    <property type="protein sequence ID" value="ABU82211.1"/>
    <property type="molecule type" value="Genomic_DNA"/>
</dbReference>
<keyword evidence="6" id="KW-0408">Iron</keyword>
<evidence type="ECO:0000256" key="8">
    <source>
        <dbReference type="ARBA" id="ARBA00049934"/>
    </source>
</evidence>
<dbReference type="AlphaFoldDB" id="A8ABA9"/>
<dbReference type="PhylomeDB" id="A8ABA9"/>
<evidence type="ECO:0000259" key="9">
    <source>
        <dbReference type="SMART" id="SM00790"/>
    </source>
</evidence>
<evidence type="ECO:0000256" key="7">
    <source>
        <dbReference type="ARBA" id="ARBA00023014"/>
    </source>
</evidence>
<dbReference type="InterPro" id="IPR001203">
    <property type="entry name" value="OxRdtase_Ald_Fedxn_C"/>
</dbReference>
<comment type="similarity">
    <text evidence="2">Belongs to the AOR/FOR family.</text>
</comment>
<dbReference type="Pfam" id="PF01314">
    <property type="entry name" value="AFOR_C"/>
    <property type="match status" value="1"/>
</dbReference>
<keyword evidence="11" id="KW-1185">Reference proteome</keyword>
<dbReference type="OrthoDB" id="30771at2157"/>
<evidence type="ECO:0000313" key="10">
    <source>
        <dbReference type="EMBL" id="ABU82211.1"/>
    </source>
</evidence>
<organism evidence="10 11">
    <name type="scientific">Ignicoccus hospitalis (strain KIN4/I / DSM 18386 / JCM 14125)</name>
    <dbReference type="NCBI Taxonomy" id="453591"/>
    <lineage>
        <taxon>Archaea</taxon>
        <taxon>Thermoproteota</taxon>
        <taxon>Thermoprotei</taxon>
        <taxon>Desulfurococcales</taxon>
        <taxon>Desulfurococcaceae</taxon>
        <taxon>Ignicoccus</taxon>
    </lineage>
</organism>
<dbReference type="KEGG" id="iho:Igni_1032"/>
<dbReference type="STRING" id="453591.Igni_1032"/>
<dbReference type="RefSeq" id="WP_012123175.1">
    <property type="nucleotide sequence ID" value="NC_009776.1"/>
</dbReference>
<keyword evidence="7" id="KW-0411">Iron-sulfur</keyword>
<name>A8ABA9_IGNH4</name>
<reference evidence="10 11" key="1">
    <citation type="journal article" date="2008" name="Genome Biol.">
        <title>A genomic analysis of the archaeal system Ignicoccus hospitalis-Nanoarchaeum equitans.</title>
        <authorList>
            <person name="Podar M."/>
            <person name="Anderson I."/>
            <person name="Makarova K.S."/>
            <person name="Elkins J.G."/>
            <person name="Ivanova N."/>
            <person name="Wall M.A."/>
            <person name="Lykidis A."/>
            <person name="Mavromatis K."/>
            <person name="Sun H."/>
            <person name="Hudson M.E."/>
            <person name="Chen W."/>
            <person name="Deciu C."/>
            <person name="Hutchison D."/>
            <person name="Eads J.R."/>
            <person name="Anderson A."/>
            <person name="Fernandes F."/>
            <person name="Szeto E."/>
            <person name="Lapidus A."/>
            <person name="Kyrpides N.C."/>
            <person name="Saier M.H.Jr."/>
            <person name="Richardson P.M."/>
            <person name="Rachel R."/>
            <person name="Huber H."/>
            <person name="Eisen J.A."/>
            <person name="Koonin E.V."/>
            <person name="Keller M."/>
            <person name="Stetter K.O."/>
        </authorList>
    </citation>
    <scope>NUCLEOTIDE SEQUENCE [LARGE SCALE GENOMIC DNA]</scope>
    <source>
        <strain evidence="11">KIN4/I / DSM 18386 / JCM 14125</strain>
    </source>
</reference>
<evidence type="ECO:0000256" key="1">
    <source>
        <dbReference type="ARBA" id="ARBA00001966"/>
    </source>
</evidence>
<dbReference type="HOGENOM" id="CLU_020364_1_0_2"/>
<protein>
    <submittedName>
        <fullName evidence="10">Aldehyde ferredoxin oxidoreductase</fullName>
        <ecNumber evidence="10">1.2.7.5</ecNumber>
    </submittedName>
</protein>
<dbReference type="InterPro" id="IPR036503">
    <property type="entry name" value="Ald_Fedxn_OxRdtase_N_sf"/>
</dbReference>
<keyword evidence="3" id="KW-0004">4Fe-4S</keyword>